<dbReference type="SUPFAM" id="SSF46689">
    <property type="entry name" value="Homeodomain-like"/>
    <property type="match status" value="1"/>
</dbReference>
<evidence type="ECO:0000313" key="5">
    <source>
        <dbReference type="EMBL" id="CAB4577446.1"/>
    </source>
</evidence>
<dbReference type="AlphaFoldDB" id="A0A6J6JQN3"/>
<proteinExistence type="predicted"/>
<keyword evidence="3" id="KW-0804">Transcription</keyword>
<dbReference type="InterPro" id="IPR009057">
    <property type="entry name" value="Homeodomain-like_sf"/>
</dbReference>
<evidence type="ECO:0000256" key="2">
    <source>
        <dbReference type="ARBA" id="ARBA00023125"/>
    </source>
</evidence>
<evidence type="ECO:0000256" key="3">
    <source>
        <dbReference type="ARBA" id="ARBA00023163"/>
    </source>
</evidence>
<evidence type="ECO:0000313" key="6">
    <source>
        <dbReference type="EMBL" id="CAB4638695.1"/>
    </source>
</evidence>
<reference evidence="6" key="1">
    <citation type="submission" date="2020-05" db="EMBL/GenBank/DDBJ databases">
        <authorList>
            <person name="Chiriac C."/>
            <person name="Salcher M."/>
            <person name="Ghai R."/>
            <person name="Kavagutti S V."/>
        </authorList>
    </citation>
    <scope>NUCLEOTIDE SEQUENCE</scope>
</reference>
<dbReference type="InterPro" id="IPR050109">
    <property type="entry name" value="HTH-type_TetR-like_transc_reg"/>
</dbReference>
<keyword evidence="2" id="KW-0238">DNA-binding</keyword>
<evidence type="ECO:0000256" key="1">
    <source>
        <dbReference type="ARBA" id="ARBA00023015"/>
    </source>
</evidence>
<name>A0A6J6JQN3_9ZZZZ</name>
<dbReference type="Pfam" id="PF00440">
    <property type="entry name" value="TetR_N"/>
    <property type="match status" value="1"/>
</dbReference>
<sequence>MASDQRGRPRSSSREALEEAATELFLEHGYQNTTVDDIAARAGVSRATFFNYFPTKSAVLWVGVDRALDELERALGTGASLEESLGMVAEAFGGVSLPLIASQAEAMNTGEDVLSEAGKRIIMLARLVAGSSISPDRVWSTTGAIVGACLEWAQAGVSRKGLPHYLGSHKLI</sequence>
<dbReference type="PRINTS" id="PR00455">
    <property type="entry name" value="HTHTETR"/>
</dbReference>
<feature type="domain" description="HTH tetR-type" evidence="4">
    <location>
        <begin position="11"/>
        <end position="71"/>
    </location>
</feature>
<dbReference type="Gene3D" id="1.10.357.10">
    <property type="entry name" value="Tetracycline Repressor, domain 2"/>
    <property type="match status" value="1"/>
</dbReference>
<dbReference type="EMBL" id="CAEZVY010000027">
    <property type="protein sequence ID" value="CAB4638695.1"/>
    <property type="molecule type" value="Genomic_DNA"/>
</dbReference>
<organism evidence="6">
    <name type="scientific">freshwater metagenome</name>
    <dbReference type="NCBI Taxonomy" id="449393"/>
    <lineage>
        <taxon>unclassified sequences</taxon>
        <taxon>metagenomes</taxon>
        <taxon>ecological metagenomes</taxon>
    </lineage>
</organism>
<dbReference type="PANTHER" id="PTHR30055">
    <property type="entry name" value="HTH-TYPE TRANSCRIPTIONAL REGULATOR RUTR"/>
    <property type="match status" value="1"/>
</dbReference>
<dbReference type="InterPro" id="IPR001647">
    <property type="entry name" value="HTH_TetR"/>
</dbReference>
<evidence type="ECO:0000259" key="4">
    <source>
        <dbReference type="PROSITE" id="PS50977"/>
    </source>
</evidence>
<protein>
    <submittedName>
        <fullName evidence="6">Unannotated protein</fullName>
    </submittedName>
</protein>
<dbReference type="PANTHER" id="PTHR30055:SF234">
    <property type="entry name" value="HTH-TYPE TRANSCRIPTIONAL REGULATOR BETI"/>
    <property type="match status" value="1"/>
</dbReference>
<dbReference type="EMBL" id="CAEZTM010000058">
    <property type="protein sequence ID" value="CAB4577446.1"/>
    <property type="molecule type" value="Genomic_DNA"/>
</dbReference>
<gene>
    <name evidence="5" type="ORF">UFOPK1684_01139</name>
    <name evidence="6" type="ORF">UFOPK2158_00382</name>
</gene>
<dbReference type="GO" id="GO:0003700">
    <property type="term" value="F:DNA-binding transcription factor activity"/>
    <property type="evidence" value="ECO:0007669"/>
    <property type="project" value="TreeGrafter"/>
</dbReference>
<keyword evidence="1" id="KW-0805">Transcription regulation</keyword>
<dbReference type="InterPro" id="IPR023772">
    <property type="entry name" value="DNA-bd_HTH_TetR-type_CS"/>
</dbReference>
<dbReference type="GO" id="GO:0000976">
    <property type="term" value="F:transcription cis-regulatory region binding"/>
    <property type="evidence" value="ECO:0007669"/>
    <property type="project" value="TreeGrafter"/>
</dbReference>
<dbReference type="PROSITE" id="PS50977">
    <property type="entry name" value="HTH_TETR_2"/>
    <property type="match status" value="1"/>
</dbReference>
<dbReference type="PROSITE" id="PS01081">
    <property type="entry name" value="HTH_TETR_1"/>
    <property type="match status" value="1"/>
</dbReference>
<accession>A0A6J6JQN3</accession>
<dbReference type="FunFam" id="1.10.10.60:FF:000141">
    <property type="entry name" value="TetR family transcriptional regulator"/>
    <property type="match status" value="1"/>
</dbReference>